<organism evidence="1 2">
    <name type="scientific">Variovorax rhizosphaerae</name>
    <dbReference type="NCBI Taxonomy" id="1836200"/>
    <lineage>
        <taxon>Bacteria</taxon>
        <taxon>Pseudomonadati</taxon>
        <taxon>Pseudomonadota</taxon>
        <taxon>Betaproteobacteria</taxon>
        <taxon>Burkholderiales</taxon>
        <taxon>Comamonadaceae</taxon>
        <taxon>Variovorax</taxon>
    </lineage>
</organism>
<dbReference type="EMBL" id="JBBKZT010000001">
    <property type="protein sequence ID" value="MEJ8845249.1"/>
    <property type="molecule type" value="Genomic_DNA"/>
</dbReference>
<proteinExistence type="predicted"/>
<comment type="caution">
    <text evidence="1">The sequence shown here is derived from an EMBL/GenBank/DDBJ whole genome shotgun (WGS) entry which is preliminary data.</text>
</comment>
<reference evidence="1 2" key="1">
    <citation type="submission" date="2024-03" db="EMBL/GenBank/DDBJ databases">
        <title>Novel species of the genus Variovorax.</title>
        <authorList>
            <person name="Liu Q."/>
            <person name="Xin Y.-H."/>
        </authorList>
    </citation>
    <scope>NUCLEOTIDE SEQUENCE [LARGE SCALE GENOMIC DNA]</scope>
    <source>
        <strain evidence="1 2">KACC 18900</strain>
    </source>
</reference>
<dbReference type="RefSeq" id="WP_340340428.1">
    <property type="nucleotide sequence ID" value="NZ_JBBKZT010000001.1"/>
</dbReference>
<evidence type="ECO:0000313" key="2">
    <source>
        <dbReference type="Proteomes" id="UP001385892"/>
    </source>
</evidence>
<name>A0ABU8WD11_9BURK</name>
<sequence>MADGIQSTWGSTWKAREPGYDPVIARARKDSHISLADNPAKDRLDERITMVIPDVPGGVMDYAHMMAGHMGNARVLVYHKDLNVDGDSVLLHMSGYGYSRYGAPLHLLNWARRNKPRMKRFGVFMHEAYAVSDRITSSVYWVWRAQRYIASQLARRSDFWISNTHYIHDWLETQAGDLPHLWMPIYSTIGELAELPAVRQKKLVVFGTALMRVNTWRAGGEALFRWAAASGLEIHDIGSPIGDPEIAAMLKARGVIAHGRLPAEAVQKLLTAATYGVVAYSPHDVAKSGIFGAYSAHGVVPVLLSPNTGSHDGLAPGVQYLEGIPLAEPDPVEMARMSRAAFDWYQGHSVAASCDAIEALFGPAHGAEGIVRSGTRPARTQGEQGKVPVRVPLELALSDGRGHPFEGIRRSFGARTWGSGAISNHGFPRHWPLEASEHGGL</sequence>
<accession>A0ABU8WD11</accession>
<protein>
    <submittedName>
        <fullName evidence="1">Uncharacterized protein</fullName>
    </submittedName>
</protein>
<gene>
    <name evidence="1" type="ORF">WKW82_01210</name>
</gene>
<dbReference type="Proteomes" id="UP001385892">
    <property type="component" value="Unassembled WGS sequence"/>
</dbReference>
<evidence type="ECO:0000313" key="1">
    <source>
        <dbReference type="EMBL" id="MEJ8845249.1"/>
    </source>
</evidence>
<keyword evidence="2" id="KW-1185">Reference proteome</keyword>